<dbReference type="PROSITE" id="PS50532">
    <property type="entry name" value="HTH_IS408"/>
    <property type="match status" value="1"/>
</dbReference>
<dbReference type="RefSeq" id="WP_160964285.1">
    <property type="nucleotide sequence ID" value="NZ_WVUD01000104.1"/>
</dbReference>
<evidence type="ECO:0000259" key="3">
    <source>
        <dbReference type="PROSITE" id="PS50994"/>
    </source>
</evidence>
<dbReference type="GO" id="GO:0003676">
    <property type="term" value="F:nucleic acid binding"/>
    <property type="evidence" value="ECO:0007669"/>
    <property type="project" value="InterPro"/>
</dbReference>
<organism evidence="4 5">
    <name type="scientific">Solidesulfovibrio aerotolerans</name>
    <dbReference type="NCBI Taxonomy" id="295255"/>
    <lineage>
        <taxon>Bacteria</taxon>
        <taxon>Pseudomonadati</taxon>
        <taxon>Thermodesulfobacteriota</taxon>
        <taxon>Desulfovibrionia</taxon>
        <taxon>Desulfovibrionales</taxon>
        <taxon>Desulfovibrionaceae</taxon>
        <taxon>Solidesulfovibrio</taxon>
    </lineage>
</organism>
<proteinExistence type="inferred from homology"/>
<protein>
    <submittedName>
        <fullName evidence="4">IS21 family transposase</fullName>
    </submittedName>
</protein>
<dbReference type="InterPro" id="IPR036397">
    <property type="entry name" value="RNaseH_sf"/>
</dbReference>
<evidence type="ECO:0000313" key="4">
    <source>
        <dbReference type="EMBL" id="MYL85412.1"/>
    </source>
</evidence>
<dbReference type="InterPro" id="IPR012337">
    <property type="entry name" value="RNaseH-like_sf"/>
</dbReference>
<dbReference type="InterPro" id="IPR001584">
    <property type="entry name" value="Integrase_cat-core"/>
</dbReference>
<dbReference type="InterPro" id="IPR017895">
    <property type="entry name" value="HTH_IS408/IS1162_type"/>
</dbReference>
<reference evidence="4 5" key="1">
    <citation type="submission" date="2020-01" db="EMBL/GenBank/DDBJ databases">
        <title>Genome sequence of Desulfovibrio aerotolerans DSM 16695(T).</title>
        <authorList>
            <person name="Karnachuk O."/>
            <person name="Avakyan M."/>
            <person name="Mardanov A."/>
            <person name="Kadnikov V."/>
            <person name="Ravin N."/>
        </authorList>
    </citation>
    <scope>NUCLEOTIDE SEQUENCE [LARGE SCALE GENOMIC DNA]</scope>
    <source>
        <strain evidence="4 5">DSM 16695</strain>
    </source>
</reference>
<dbReference type="GO" id="GO:0015074">
    <property type="term" value="P:DNA integration"/>
    <property type="evidence" value="ECO:0007669"/>
    <property type="project" value="InterPro"/>
</dbReference>
<dbReference type="PROSITE" id="PS50994">
    <property type="entry name" value="INTEGRASE"/>
    <property type="match status" value="1"/>
</dbReference>
<keyword evidence="5" id="KW-1185">Reference proteome</keyword>
<dbReference type="PANTHER" id="PTHR35004">
    <property type="entry name" value="TRANSPOSASE RV3428C-RELATED"/>
    <property type="match status" value="1"/>
</dbReference>
<dbReference type="AlphaFoldDB" id="A0A7C9MRC2"/>
<comment type="similarity">
    <text evidence="1">Belongs to the transposase IS21/IS408/IS1162 family.</text>
</comment>
<dbReference type="SUPFAM" id="SSF53098">
    <property type="entry name" value="Ribonuclease H-like"/>
    <property type="match status" value="1"/>
</dbReference>
<evidence type="ECO:0000259" key="2">
    <source>
        <dbReference type="PROSITE" id="PS50532"/>
    </source>
</evidence>
<dbReference type="NCBIfam" id="NF033546">
    <property type="entry name" value="transpos_IS21"/>
    <property type="match status" value="1"/>
</dbReference>
<sequence length="511" mass="58646">MPRKRLSMRLIREVLRLHYDHGLSTNLISRACGIARSTCQEYIKRFVSRGLAWPLPESFENTALDALLFSLPPNDERKKPTPDWKEIRRELSRKGVTLKLLWQEYRGQHPDGYGYTQFTEHYRLWSGHLDVTMRQTHKAGEKLFVDYAGMTMDIVDACTGEVVTAQIFVAALGASNFIFAEATPDQSLASWIGSHIRALQVIGGVPEVVVPDNLKSGVKSPCRYEPEINPAYQEWAQHYGVAVIPARVRKPRDKAKVESAVLIVERWVLAPLRNRRFFSIAELNDAIRDQLEELNGRPLKGVGRSRQDLLDSVDRPALHPLPKAHYEIADWKNAKVNLDYHIEVEKHFYSVPYTLARKHVEVRHTQGIVEIFYQGTRVASHRRSYKVYQYTTNPDHMPKSHQEAAGWTPERFKAWGGKIGPYVLGMVEDVLGRRQHPEQGYRSILGLLRLESTFGPDRLNRACQRALRYGLTGRRPVHEILKKKQDMLALPEQEQLPLPAHDNVRGANFYK</sequence>
<name>A0A7C9MRC2_9BACT</name>
<dbReference type="Gene3D" id="3.30.420.10">
    <property type="entry name" value="Ribonuclease H-like superfamily/Ribonuclease H"/>
    <property type="match status" value="1"/>
</dbReference>
<feature type="domain" description="HTH IS408-type" evidence="2">
    <location>
        <begin position="11"/>
        <end position="91"/>
    </location>
</feature>
<dbReference type="EMBL" id="WVUD01000104">
    <property type="protein sequence ID" value="MYL85412.1"/>
    <property type="molecule type" value="Genomic_DNA"/>
</dbReference>
<dbReference type="PANTHER" id="PTHR35004:SF8">
    <property type="entry name" value="TRANSPOSASE RV3428C-RELATED"/>
    <property type="match status" value="1"/>
</dbReference>
<comment type="caution">
    <text evidence="4">The sequence shown here is derived from an EMBL/GenBank/DDBJ whole genome shotgun (WGS) entry which is preliminary data.</text>
</comment>
<evidence type="ECO:0000256" key="1">
    <source>
        <dbReference type="ARBA" id="ARBA00009277"/>
    </source>
</evidence>
<gene>
    <name evidence="4" type="ORF">GTA51_20235</name>
</gene>
<accession>A0A7C9MRC2</accession>
<dbReference type="Proteomes" id="UP000482487">
    <property type="component" value="Unassembled WGS sequence"/>
</dbReference>
<dbReference type="InterPro" id="IPR054353">
    <property type="entry name" value="IstA-like_C"/>
</dbReference>
<dbReference type="OrthoDB" id="9798623at2"/>
<dbReference type="Pfam" id="PF22483">
    <property type="entry name" value="Mu-transpos_C_2"/>
    <property type="match status" value="1"/>
</dbReference>
<evidence type="ECO:0000313" key="5">
    <source>
        <dbReference type="Proteomes" id="UP000482487"/>
    </source>
</evidence>
<feature type="domain" description="Integrase catalytic" evidence="3">
    <location>
        <begin position="134"/>
        <end position="314"/>
    </location>
</feature>